<dbReference type="Proteomes" id="UP000887013">
    <property type="component" value="Unassembled WGS sequence"/>
</dbReference>
<organism evidence="1 2">
    <name type="scientific">Nephila pilipes</name>
    <name type="common">Giant wood spider</name>
    <name type="synonym">Nephila maculata</name>
    <dbReference type="NCBI Taxonomy" id="299642"/>
    <lineage>
        <taxon>Eukaryota</taxon>
        <taxon>Metazoa</taxon>
        <taxon>Ecdysozoa</taxon>
        <taxon>Arthropoda</taxon>
        <taxon>Chelicerata</taxon>
        <taxon>Arachnida</taxon>
        <taxon>Araneae</taxon>
        <taxon>Araneomorphae</taxon>
        <taxon>Entelegynae</taxon>
        <taxon>Araneoidea</taxon>
        <taxon>Nephilidae</taxon>
        <taxon>Nephila</taxon>
    </lineage>
</organism>
<reference evidence="1" key="1">
    <citation type="submission" date="2020-08" db="EMBL/GenBank/DDBJ databases">
        <title>Multicomponent nature underlies the extraordinary mechanical properties of spider dragline silk.</title>
        <authorList>
            <person name="Kono N."/>
            <person name="Nakamura H."/>
            <person name="Mori M."/>
            <person name="Yoshida Y."/>
            <person name="Ohtoshi R."/>
            <person name="Malay A.D."/>
            <person name="Moran D.A.P."/>
            <person name="Tomita M."/>
            <person name="Numata K."/>
            <person name="Arakawa K."/>
        </authorList>
    </citation>
    <scope>NUCLEOTIDE SEQUENCE</scope>
</reference>
<name>A0A8X6QGT4_NEPPI</name>
<keyword evidence="2" id="KW-1185">Reference proteome</keyword>
<gene>
    <name evidence="1" type="ORF">NPIL_303611</name>
</gene>
<sequence length="103" mass="11622">MVTVALSKEGMLSINEFVSKIIKHDIVSELSQGSKIEDLHFPEGFRKRSSSSTAVLGIDPKNIRQSTVDLSSTSQWFDFKPHLSFLTDYLRPSSEIPEVRPQQ</sequence>
<accession>A0A8X6QGT4</accession>
<comment type="caution">
    <text evidence="1">The sequence shown here is derived from an EMBL/GenBank/DDBJ whole genome shotgun (WGS) entry which is preliminary data.</text>
</comment>
<protein>
    <submittedName>
        <fullName evidence="1">Uncharacterized protein</fullName>
    </submittedName>
</protein>
<evidence type="ECO:0000313" key="1">
    <source>
        <dbReference type="EMBL" id="GFU24616.1"/>
    </source>
</evidence>
<evidence type="ECO:0000313" key="2">
    <source>
        <dbReference type="Proteomes" id="UP000887013"/>
    </source>
</evidence>
<proteinExistence type="predicted"/>
<dbReference type="EMBL" id="BMAW01032228">
    <property type="protein sequence ID" value="GFU24616.1"/>
    <property type="molecule type" value="Genomic_DNA"/>
</dbReference>
<dbReference type="AlphaFoldDB" id="A0A8X6QGT4"/>